<feature type="region of interest" description="Disordered" evidence="1">
    <location>
        <begin position="149"/>
        <end position="185"/>
    </location>
</feature>
<evidence type="ECO:0000313" key="4">
    <source>
        <dbReference type="Proteomes" id="UP001165063"/>
    </source>
</evidence>
<keyword evidence="2" id="KW-0812">Transmembrane</keyword>
<proteinExistence type="predicted"/>
<sequence length="231" mass="23990">MNTVISYTTTDEHGETVTSSVPCITTTDEHGDVITTTIPCPGPNCHESTEPAPPPITPVTYSSYTTTDEHGETVTSSVPCITTTDEHGNVITTTIPCPGPNCDQSTEPAPAPISPVTYSTYTTTDQHGEVVTSSVPCITTTDDHGIIVTTPVPESPASPESPVSPATPQSSESASPEAQAHGTVTASESFINTVVPTYPGSVMTYEASGYKLSAISNVAATVIGFFFMVFA</sequence>
<feature type="transmembrane region" description="Helical" evidence="2">
    <location>
        <begin position="212"/>
        <end position="230"/>
    </location>
</feature>
<organism evidence="3 4">
    <name type="scientific">Ambrosiozyma monospora</name>
    <name type="common">Yeast</name>
    <name type="synonym">Endomycopsis monosporus</name>
    <dbReference type="NCBI Taxonomy" id="43982"/>
    <lineage>
        <taxon>Eukaryota</taxon>
        <taxon>Fungi</taxon>
        <taxon>Dikarya</taxon>
        <taxon>Ascomycota</taxon>
        <taxon>Saccharomycotina</taxon>
        <taxon>Pichiomycetes</taxon>
        <taxon>Pichiales</taxon>
        <taxon>Pichiaceae</taxon>
        <taxon>Ambrosiozyma</taxon>
    </lineage>
</organism>
<reference evidence="3" key="1">
    <citation type="submission" date="2023-04" db="EMBL/GenBank/DDBJ databases">
        <title>Ambrosiozyma monospora NBRC 1965.</title>
        <authorList>
            <person name="Ichikawa N."/>
            <person name="Sato H."/>
            <person name="Tonouchi N."/>
        </authorList>
    </citation>
    <scope>NUCLEOTIDE SEQUENCE</scope>
    <source>
        <strain evidence="3">NBRC 1965</strain>
    </source>
</reference>
<dbReference type="AlphaFoldDB" id="A0A9W6Z619"/>
<name>A0A9W6Z619_AMBMO</name>
<dbReference type="Proteomes" id="UP001165063">
    <property type="component" value="Unassembled WGS sequence"/>
</dbReference>
<protein>
    <submittedName>
        <fullName evidence="3">Unnamed protein product</fullName>
    </submittedName>
</protein>
<gene>
    <name evidence="3" type="ORF">Amon01_000805300</name>
</gene>
<keyword evidence="2" id="KW-1133">Transmembrane helix</keyword>
<feature type="compositionally biased region" description="Low complexity" evidence="1">
    <location>
        <begin position="149"/>
        <end position="180"/>
    </location>
</feature>
<comment type="caution">
    <text evidence="3">The sequence shown here is derived from an EMBL/GenBank/DDBJ whole genome shotgun (WGS) entry which is preliminary data.</text>
</comment>
<keyword evidence="4" id="KW-1185">Reference proteome</keyword>
<dbReference type="EMBL" id="BSXU01006579">
    <property type="protein sequence ID" value="GMG55984.1"/>
    <property type="molecule type" value="Genomic_DNA"/>
</dbReference>
<keyword evidence="2" id="KW-0472">Membrane</keyword>
<evidence type="ECO:0000313" key="3">
    <source>
        <dbReference type="EMBL" id="GMG55984.1"/>
    </source>
</evidence>
<evidence type="ECO:0000256" key="2">
    <source>
        <dbReference type="SAM" id="Phobius"/>
    </source>
</evidence>
<evidence type="ECO:0000256" key="1">
    <source>
        <dbReference type="SAM" id="MobiDB-lite"/>
    </source>
</evidence>
<accession>A0A9W6Z619</accession>